<reference evidence="4" key="1">
    <citation type="submission" date="2022-10" db="EMBL/GenBank/DDBJ databases">
        <title>Culturing micro-colonial fungi from biological soil crusts in the Mojave desert and describing Neophaeococcomyces mojavensis, and introducing the new genera and species Taxawa tesnikishii.</title>
        <authorList>
            <person name="Kurbessoian T."/>
            <person name="Stajich J.E."/>
        </authorList>
    </citation>
    <scope>NUCLEOTIDE SEQUENCE</scope>
    <source>
        <strain evidence="4">TK_35</strain>
    </source>
</reference>
<keyword evidence="5" id="KW-1185">Reference proteome</keyword>
<comment type="caution">
    <text evidence="4">The sequence shown here is derived from an EMBL/GenBank/DDBJ whole genome shotgun (WGS) entry which is preliminary data.</text>
</comment>
<evidence type="ECO:0000256" key="2">
    <source>
        <dbReference type="SAM" id="SignalP"/>
    </source>
</evidence>
<sequence length="394" mass="42292">MVKYLSFLVATLLASSAVIAHPGHDVTEEAAERAEFFKRNPKTLRSCTSALRKRGQDSTNVARRRALADDLRKRRGLARKPLVHRRDFSTYNFTHEDVESSMTLDVDETVLFVDNSSCALQTDVTQGPYFVKGELILQNLVEDQEGVPLTLDIQVIDTTTCEPIPALYVDIWHCNSTGVYSGVVASGNGNNSDATNLNQTFLRGIQLTDTNGVAQFDTLFPGHYTGRANHIHVLTHNQNSTTVRVNGTLLNANASANVHASHVGQLFFDQDLISQVEAVAPYDTNNQELTLNSEDSILGSEADITDPFVEYVWLGNTPQDGILAWISIGIDPTEDEEISSAATYYKDGGVASDDSDAMGGGGGGAGGNPPNGTAAGQGEPRGSMQASGSSQPTA</sequence>
<dbReference type="Pfam" id="PF00775">
    <property type="entry name" value="Dioxygenase_C"/>
    <property type="match status" value="1"/>
</dbReference>
<dbReference type="AlphaFoldDB" id="A0AA38YD66"/>
<dbReference type="SUPFAM" id="SSF49482">
    <property type="entry name" value="Aromatic compound dioxygenase"/>
    <property type="match status" value="1"/>
</dbReference>
<feature type="region of interest" description="Disordered" evidence="1">
    <location>
        <begin position="346"/>
        <end position="394"/>
    </location>
</feature>
<feature type="domain" description="Intradiol ring-cleavage dioxygenases" evidence="3">
    <location>
        <begin position="130"/>
        <end position="273"/>
    </location>
</feature>
<evidence type="ECO:0000313" key="5">
    <source>
        <dbReference type="Proteomes" id="UP001172681"/>
    </source>
</evidence>
<dbReference type="CDD" id="cd03457">
    <property type="entry name" value="intradiol_dioxygenase_like"/>
    <property type="match status" value="1"/>
</dbReference>
<organism evidence="4 5">
    <name type="scientific">Knufia peltigerae</name>
    <dbReference type="NCBI Taxonomy" id="1002370"/>
    <lineage>
        <taxon>Eukaryota</taxon>
        <taxon>Fungi</taxon>
        <taxon>Dikarya</taxon>
        <taxon>Ascomycota</taxon>
        <taxon>Pezizomycotina</taxon>
        <taxon>Eurotiomycetes</taxon>
        <taxon>Chaetothyriomycetidae</taxon>
        <taxon>Chaetothyriales</taxon>
        <taxon>Trichomeriaceae</taxon>
        <taxon>Knufia</taxon>
    </lineage>
</organism>
<evidence type="ECO:0000313" key="4">
    <source>
        <dbReference type="EMBL" id="KAJ9644813.1"/>
    </source>
</evidence>
<feature type="chain" id="PRO_5041395203" description="Intradiol ring-cleavage dioxygenases domain-containing protein" evidence="2">
    <location>
        <begin position="21"/>
        <end position="394"/>
    </location>
</feature>
<proteinExistence type="predicted"/>
<gene>
    <name evidence="4" type="ORF">H2204_001275</name>
</gene>
<dbReference type="InterPro" id="IPR000627">
    <property type="entry name" value="Intradiol_dOase_C"/>
</dbReference>
<keyword evidence="2" id="KW-0732">Signal</keyword>
<dbReference type="Gene3D" id="2.60.130.10">
    <property type="entry name" value="Aromatic compound dioxygenase"/>
    <property type="match status" value="1"/>
</dbReference>
<protein>
    <recommendedName>
        <fullName evidence="3">Intradiol ring-cleavage dioxygenases domain-containing protein</fullName>
    </recommendedName>
</protein>
<dbReference type="EMBL" id="JAPDRN010000005">
    <property type="protein sequence ID" value="KAJ9644813.1"/>
    <property type="molecule type" value="Genomic_DNA"/>
</dbReference>
<dbReference type="PANTHER" id="PTHR34315:SF1">
    <property type="entry name" value="INTRADIOL RING-CLEAVAGE DIOXYGENASES DOMAIN-CONTAINING PROTEIN-RELATED"/>
    <property type="match status" value="1"/>
</dbReference>
<feature type="compositionally biased region" description="Polar residues" evidence="1">
    <location>
        <begin position="384"/>
        <end position="394"/>
    </location>
</feature>
<evidence type="ECO:0000256" key="1">
    <source>
        <dbReference type="SAM" id="MobiDB-lite"/>
    </source>
</evidence>
<feature type="signal peptide" evidence="2">
    <location>
        <begin position="1"/>
        <end position="20"/>
    </location>
</feature>
<evidence type="ECO:0000259" key="3">
    <source>
        <dbReference type="Pfam" id="PF00775"/>
    </source>
</evidence>
<dbReference type="Proteomes" id="UP001172681">
    <property type="component" value="Unassembled WGS sequence"/>
</dbReference>
<feature type="compositionally biased region" description="Gly residues" evidence="1">
    <location>
        <begin position="358"/>
        <end position="369"/>
    </location>
</feature>
<dbReference type="GO" id="GO:0008199">
    <property type="term" value="F:ferric iron binding"/>
    <property type="evidence" value="ECO:0007669"/>
    <property type="project" value="InterPro"/>
</dbReference>
<accession>A0AA38YD66</accession>
<dbReference type="PANTHER" id="PTHR34315">
    <property type="match status" value="1"/>
</dbReference>
<dbReference type="InterPro" id="IPR015889">
    <property type="entry name" value="Intradiol_dOase_core"/>
</dbReference>
<dbReference type="GO" id="GO:0016702">
    <property type="term" value="F:oxidoreductase activity, acting on single donors with incorporation of molecular oxygen, incorporation of two atoms of oxygen"/>
    <property type="evidence" value="ECO:0007669"/>
    <property type="project" value="InterPro"/>
</dbReference>
<name>A0AA38YD66_9EURO</name>